<name>A0A7X2N005_9CLOT</name>
<evidence type="ECO:0000313" key="3">
    <source>
        <dbReference type="Proteomes" id="UP000460287"/>
    </source>
</evidence>
<evidence type="ECO:0000259" key="1">
    <source>
        <dbReference type="Pfam" id="PF01909"/>
    </source>
</evidence>
<dbReference type="GO" id="GO:0016779">
    <property type="term" value="F:nucleotidyltransferase activity"/>
    <property type="evidence" value="ECO:0007669"/>
    <property type="project" value="InterPro"/>
</dbReference>
<keyword evidence="3" id="KW-1185">Reference proteome</keyword>
<sequence>MKFIKDFKAEDINNVVALAVFGSYETQYFRKNISDIDILVVMNQRDDVAEEFDLEDILAPQLSEFFSYEDIHLTFISLKDYDSVFAKLYVESKNKLIIDEFKEVDFRLSVNKYLRDYDWLFEKERQDTMMMEGAK</sequence>
<keyword evidence="2" id="KW-0808">Transferase</keyword>
<dbReference type="EMBL" id="VULX01000026">
    <property type="protein sequence ID" value="MSR92257.1"/>
    <property type="molecule type" value="Genomic_DNA"/>
</dbReference>
<dbReference type="SUPFAM" id="SSF81301">
    <property type="entry name" value="Nucleotidyltransferase"/>
    <property type="match status" value="1"/>
</dbReference>
<dbReference type="Gene3D" id="3.30.460.10">
    <property type="entry name" value="Beta Polymerase, domain 2"/>
    <property type="match status" value="1"/>
</dbReference>
<dbReference type="AlphaFoldDB" id="A0A7X2N005"/>
<dbReference type="Pfam" id="PF01909">
    <property type="entry name" value="NTP_transf_2"/>
    <property type="match status" value="1"/>
</dbReference>
<comment type="caution">
    <text evidence="2">The sequence shown here is derived from an EMBL/GenBank/DDBJ whole genome shotgun (WGS) entry which is preliminary data.</text>
</comment>
<accession>A0A7X2N005</accession>
<organism evidence="2 3">
    <name type="scientific">Inconstantimicrobium porci</name>
    <dbReference type="NCBI Taxonomy" id="2652291"/>
    <lineage>
        <taxon>Bacteria</taxon>
        <taxon>Bacillati</taxon>
        <taxon>Bacillota</taxon>
        <taxon>Clostridia</taxon>
        <taxon>Eubacteriales</taxon>
        <taxon>Clostridiaceae</taxon>
        <taxon>Inconstantimicrobium</taxon>
    </lineage>
</organism>
<protein>
    <submittedName>
        <fullName evidence="2">Nucleotidyltransferase domain-containing protein</fullName>
    </submittedName>
</protein>
<gene>
    <name evidence="2" type="ORF">FYJ33_12855</name>
</gene>
<evidence type="ECO:0000313" key="2">
    <source>
        <dbReference type="EMBL" id="MSR92257.1"/>
    </source>
</evidence>
<dbReference type="RefSeq" id="WP_154532151.1">
    <property type="nucleotide sequence ID" value="NZ_VULX01000026.1"/>
</dbReference>
<dbReference type="InterPro" id="IPR002934">
    <property type="entry name" value="Polymerase_NTP_transf_dom"/>
</dbReference>
<dbReference type="Proteomes" id="UP000460287">
    <property type="component" value="Unassembled WGS sequence"/>
</dbReference>
<dbReference type="CDD" id="cd05403">
    <property type="entry name" value="NT_KNTase_like"/>
    <property type="match status" value="1"/>
</dbReference>
<dbReference type="InterPro" id="IPR043519">
    <property type="entry name" value="NT_sf"/>
</dbReference>
<reference evidence="2 3" key="1">
    <citation type="submission" date="2019-08" db="EMBL/GenBank/DDBJ databases">
        <title>In-depth cultivation of the pig gut microbiome towards novel bacterial diversity and tailored functional studies.</title>
        <authorList>
            <person name="Wylensek D."/>
            <person name="Hitch T.C.A."/>
            <person name="Clavel T."/>
        </authorList>
    </citation>
    <scope>NUCLEOTIDE SEQUENCE [LARGE SCALE GENOMIC DNA]</scope>
    <source>
        <strain evidence="2 3">WCA-383-APC-5B</strain>
    </source>
</reference>
<proteinExistence type="predicted"/>
<feature type="domain" description="Polymerase nucleotidyl transferase" evidence="1">
    <location>
        <begin position="2"/>
        <end position="79"/>
    </location>
</feature>